<dbReference type="OrthoDB" id="9807115at2"/>
<comment type="subcellular location">
    <subcellularLocation>
        <location evidence="1">Cell membrane</location>
        <topology evidence="1">Multi-pass membrane protein</topology>
    </subcellularLocation>
</comment>
<dbReference type="PANTHER" id="PTHR11795">
    <property type="entry name" value="BRANCHED-CHAIN AMINO ACID TRANSPORT SYSTEM PERMEASE PROTEIN LIVH"/>
    <property type="match status" value="1"/>
</dbReference>
<dbReference type="Pfam" id="PF02653">
    <property type="entry name" value="BPD_transp_2"/>
    <property type="match status" value="1"/>
</dbReference>
<evidence type="ECO:0000256" key="6">
    <source>
        <dbReference type="ARBA" id="ARBA00022989"/>
    </source>
</evidence>
<dbReference type="Proteomes" id="UP000183208">
    <property type="component" value="Unassembled WGS sequence"/>
</dbReference>
<evidence type="ECO:0000256" key="1">
    <source>
        <dbReference type="ARBA" id="ARBA00004651"/>
    </source>
</evidence>
<gene>
    <name evidence="10" type="ORF">SAMN05444171_5937</name>
</gene>
<evidence type="ECO:0000256" key="5">
    <source>
        <dbReference type="ARBA" id="ARBA00022970"/>
    </source>
</evidence>
<dbReference type="AlphaFoldDB" id="A0A1H5FAW4"/>
<evidence type="ECO:0000313" key="11">
    <source>
        <dbReference type="Proteomes" id="UP000183208"/>
    </source>
</evidence>
<keyword evidence="2" id="KW-0813">Transport</keyword>
<reference evidence="10 11" key="1">
    <citation type="submission" date="2016-10" db="EMBL/GenBank/DDBJ databases">
        <authorList>
            <person name="de Groot N.N."/>
        </authorList>
    </citation>
    <scope>NUCLEOTIDE SEQUENCE [LARGE SCALE GENOMIC DNA]</scope>
    <source>
        <strain evidence="10 11">GAS522</strain>
    </source>
</reference>
<keyword evidence="6 9" id="KW-1133">Transmembrane helix</keyword>
<proteinExistence type="inferred from homology"/>
<evidence type="ECO:0000256" key="3">
    <source>
        <dbReference type="ARBA" id="ARBA00022475"/>
    </source>
</evidence>
<dbReference type="InterPro" id="IPR001851">
    <property type="entry name" value="ABC_transp_permease"/>
</dbReference>
<feature type="transmembrane region" description="Helical" evidence="9">
    <location>
        <begin position="65"/>
        <end position="82"/>
    </location>
</feature>
<evidence type="ECO:0000256" key="8">
    <source>
        <dbReference type="ARBA" id="ARBA00037998"/>
    </source>
</evidence>
<evidence type="ECO:0000256" key="7">
    <source>
        <dbReference type="ARBA" id="ARBA00023136"/>
    </source>
</evidence>
<keyword evidence="7 9" id="KW-0472">Membrane</keyword>
<dbReference type="EMBL" id="FNTI01000001">
    <property type="protein sequence ID" value="SEE00364.1"/>
    <property type="molecule type" value="Genomic_DNA"/>
</dbReference>
<dbReference type="GO" id="GO:0005886">
    <property type="term" value="C:plasma membrane"/>
    <property type="evidence" value="ECO:0007669"/>
    <property type="project" value="UniProtKB-SubCell"/>
</dbReference>
<evidence type="ECO:0000256" key="2">
    <source>
        <dbReference type="ARBA" id="ARBA00022448"/>
    </source>
</evidence>
<evidence type="ECO:0000256" key="4">
    <source>
        <dbReference type="ARBA" id="ARBA00022692"/>
    </source>
</evidence>
<dbReference type="GO" id="GO:0022857">
    <property type="term" value="F:transmembrane transporter activity"/>
    <property type="evidence" value="ECO:0007669"/>
    <property type="project" value="InterPro"/>
</dbReference>
<dbReference type="InterPro" id="IPR052157">
    <property type="entry name" value="BCAA_transport_permease"/>
</dbReference>
<organism evidence="10 11">
    <name type="scientific">Bradyrhizobium lablabi</name>
    <dbReference type="NCBI Taxonomy" id="722472"/>
    <lineage>
        <taxon>Bacteria</taxon>
        <taxon>Pseudomonadati</taxon>
        <taxon>Pseudomonadota</taxon>
        <taxon>Alphaproteobacteria</taxon>
        <taxon>Hyphomicrobiales</taxon>
        <taxon>Nitrobacteraceae</taxon>
        <taxon>Bradyrhizobium</taxon>
    </lineage>
</organism>
<dbReference type="PANTHER" id="PTHR11795:SF442">
    <property type="entry name" value="ABC TRANSPORTER ATP-BINDING PROTEIN"/>
    <property type="match status" value="1"/>
</dbReference>
<keyword evidence="3" id="KW-1003">Cell membrane</keyword>
<name>A0A1H5FAW4_9BRAD</name>
<feature type="transmembrane region" description="Helical" evidence="9">
    <location>
        <begin position="94"/>
        <end position="119"/>
    </location>
</feature>
<sequence length="315" mass="33903">MEVFVVSLLNGLVYGMLLFMLASGLTLILSMMGVLNFAHASAYMLGAYFAYTISVYIGFWPALVIAPLLCGLIGAGIEMFGLRRVHRNGHIAELLFTFGLALLIEKGVQMTWGLLPVPYRVPELLDFPLFRVYGTQFPAYRAFMLVISALMFGAIWLGLTRTRIGLVIQAALTHPDMASALGHNVPRIFTLVFAAGTALAGLAGVIGGNYQVTEPAMAFTMGPIVFVVVVFGGLGSLAGCFIASILMGLIQTFAVVFDVSLADLLAKFGYTVTSSTPFAEVLNVTLPRVGALLPFLMMVLILVFRPRGLMGTRDT</sequence>
<feature type="transmembrane region" description="Helical" evidence="9">
    <location>
        <begin position="216"/>
        <end position="234"/>
    </location>
</feature>
<dbReference type="GO" id="GO:0006865">
    <property type="term" value="P:amino acid transport"/>
    <property type="evidence" value="ECO:0007669"/>
    <property type="project" value="UniProtKB-KW"/>
</dbReference>
<accession>A0A1H5FAW4</accession>
<protein>
    <submittedName>
        <fullName evidence="10">Amino acid/amide ABC transporter membrane protein 1, HAAT family</fullName>
    </submittedName>
</protein>
<feature type="transmembrane region" description="Helical" evidence="9">
    <location>
        <begin position="139"/>
        <end position="159"/>
    </location>
</feature>
<feature type="transmembrane region" description="Helical" evidence="9">
    <location>
        <begin position="188"/>
        <end position="210"/>
    </location>
</feature>
<evidence type="ECO:0000313" key="10">
    <source>
        <dbReference type="EMBL" id="SEE00364.1"/>
    </source>
</evidence>
<keyword evidence="4 9" id="KW-0812">Transmembrane</keyword>
<comment type="similarity">
    <text evidence="8">Belongs to the binding-protein-dependent transport system permease family. LivHM subfamily.</text>
</comment>
<feature type="transmembrane region" description="Helical" evidence="9">
    <location>
        <begin position="241"/>
        <end position="266"/>
    </location>
</feature>
<keyword evidence="5" id="KW-0029">Amino-acid transport</keyword>
<feature type="transmembrane region" description="Helical" evidence="9">
    <location>
        <begin position="12"/>
        <end position="35"/>
    </location>
</feature>
<feature type="transmembrane region" description="Helical" evidence="9">
    <location>
        <begin position="286"/>
        <end position="304"/>
    </location>
</feature>
<evidence type="ECO:0000256" key="9">
    <source>
        <dbReference type="SAM" id="Phobius"/>
    </source>
</evidence>
<dbReference type="CDD" id="cd06582">
    <property type="entry name" value="TM_PBP1_LivH_like"/>
    <property type="match status" value="1"/>
</dbReference>